<protein>
    <recommendedName>
        <fullName evidence="3">Transposase</fullName>
    </recommendedName>
</protein>
<dbReference type="RefSeq" id="WP_188740982.1">
    <property type="nucleotide sequence ID" value="NZ_BMII01000049.1"/>
</dbReference>
<dbReference type="EMBL" id="BMII01000049">
    <property type="protein sequence ID" value="GGB74984.1"/>
    <property type="molecule type" value="Genomic_DNA"/>
</dbReference>
<dbReference type="Proteomes" id="UP000617555">
    <property type="component" value="Unassembled WGS sequence"/>
</dbReference>
<evidence type="ECO:0000313" key="2">
    <source>
        <dbReference type="Proteomes" id="UP000617555"/>
    </source>
</evidence>
<keyword evidence="2" id="KW-1185">Reference proteome</keyword>
<organism evidence="1 2">
    <name type="scientific">Shewanella inventionis</name>
    <dbReference type="NCBI Taxonomy" id="1738770"/>
    <lineage>
        <taxon>Bacteria</taxon>
        <taxon>Pseudomonadati</taxon>
        <taxon>Pseudomonadota</taxon>
        <taxon>Gammaproteobacteria</taxon>
        <taxon>Alteromonadales</taxon>
        <taxon>Shewanellaceae</taxon>
        <taxon>Shewanella</taxon>
    </lineage>
</organism>
<reference evidence="2" key="1">
    <citation type="journal article" date="2019" name="Int. J. Syst. Evol. Microbiol.">
        <title>The Global Catalogue of Microorganisms (GCM) 10K type strain sequencing project: providing services to taxonomists for standard genome sequencing and annotation.</title>
        <authorList>
            <consortium name="The Broad Institute Genomics Platform"/>
            <consortium name="The Broad Institute Genome Sequencing Center for Infectious Disease"/>
            <person name="Wu L."/>
            <person name="Ma J."/>
        </authorList>
    </citation>
    <scope>NUCLEOTIDE SEQUENCE [LARGE SCALE GENOMIC DNA]</scope>
    <source>
        <strain evidence="2">CGMCC 1.15339</strain>
    </source>
</reference>
<comment type="caution">
    <text evidence="1">The sequence shown here is derived from an EMBL/GenBank/DDBJ whole genome shotgun (WGS) entry which is preliminary data.</text>
</comment>
<evidence type="ECO:0008006" key="3">
    <source>
        <dbReference type="Google" id="ProtNLM"/>
    </source>
</evidence>
<name>A0ABQ1JTL2_9GAMM</name>
<proteinExistence type="predicted"/>
<sequence>MQSMLASMNIENAVITADAMHCQTETSQLVREGKGDYVLQVKNNQGKLLKDSSFGVHF</sequence>
<accession>A0ABQ1JTL2</accession>
<gene>
    <name evidence="1" type="ORF">GCM10011607_39180</name>
</gene>
<evidence type="ECO:0000313" key="1">
    <source>
        <dbReference type="EMBL" id="GGB74984.1"/>
    </source>
</evidence>